<sequence>MIFAFVESPLQALNVVEYLNRNGDNSEECRFIIFSNSLLSDINLKQIEFVLNEFNYKDRVVVDVNSGLKDLIKKRKKLKTLSKILSQNSCQQCIIGEYRSLSSVAFVNKINPDKVVVVDDGNASLRIDRQSSKYSIIGTVKEIIALFFNLKIKRLNKVEFFSVYDIESSLSKEDSYIKNNYNFISSRLSCYPKSEKEFIIGSPLQSARVVDNDLPLSLNLIDRVIEVSGSSKDNLVYISHRREQKNKLEAIEKYGVRVLSLSYPFEIYAMVNKEHASKIHGFYSSLFINMLNFNENVNITSYEIDLKDVNSSYREFVSKVYKSYNDVNDSRFKLIRLSNE</sequence>
<evidence type="ECO:0000313" key="2">
    <source>
        <dbReference type="Proteomes" id="UP000051221"/>
    </source>
</evidence>
<organism evidence="1 2">
    <name type="scientific">Vibrio furnissii</name>
    <dbReference type="NCBI Taxonomy" id="29494"/>
    <lineage>
        <taxon>Bacteria</taxon>
        <taxon>Pseudomonadati</taxon>
        <taxon>Pseudomonadota</taxon>
        <taxon>Gammaproteobacteria</taxon>
        <taxon>Vibrionales</taxon>
        <taxon>Vibrionaceae</taxon>
        <taxon>Vibrio</taxon>
    </lineage>
</organism>
<dbReference type="EMBL" id="LKHS01000033">
    <property type="protein sequence ID" value="KQH83646.1"/>
    <property type="molecule type" value="Genomic_DNA"/>
</dbReference>
<evidence type="ECO:0000313" key="1">
    <source>
        <dbReference type="EMBL" id="KQH83646.1"/>
    </source>
</evidence>
<gene>
    <name evidence="1" type="ORF">AMR76_21800</name>
</gene>
<dbReference type="RefSeq" id="WP_055467210.1">
    <property type="nucleotide sequence ID" value="NZ_LKHS01000033.1"/>
</dbReference>
<reference evidence="1 2" key="1">
    <citation type="submission" date="2015-08" db="EMBL/GenBank/DDBJ databases">
        <title>Antibacterial properties of a collection of Vibrionaceae strains.</title>
        <authorList>
            <person name="Giubergia S."/>
        </authorList>
    </citation>
    <scope>NUCLEOTIDE SEQUENCE [LARGE SCALE GENOMIC DNA]</scope>
    <source>
        <strain evidence="1 2">S0821</strain>
    </source>
</reference>
<dbReference type="Proteomes" id="UP000051221">
    <property type="component" value="Unassembled WGS sequence"/>
</dbReference>
<protein>
    <recommendedName>
        <fullName evidence="3">CMP-N-acetylneuraminate-beta-galactosamide-alpha-2, 3-sialyltransferase</fullName>
    </recommendedName>
</protein>
<dbReference type="AlphaFoldDB" id="A0A0Q2RHY5"/>
<keyword evidence="2" id="KW-1185">Reference proteome</keyword>
<name>A0A0Q2RHY5_VIBFU</name>
<accession>A0A0Q2RHY5</accession>
<comment type="caution">
    <text evidence="1">The sequence shown here is derived from an EMBL/GenBank/DDBJ whole genome shotgun (WGS) entry which is preliminary data.</text>
</comment>
<evidence type="ECO:0008006" key="3">
    <source>
        <dbReference type="Google" id="ProtNLM"/>
    </source>
</evidence>
<proteinExistence type="predicted"/>
<dbReference type="InParanoid" id="A0A0Q2RHY5"/>